<name>A0A1R2BCY3_9CILI</name>
<feature type="transmembrane region" description="Helical" evidence="1">
    <location>
        <begin position="261"/>
        <end position="279"/>
    </location>
</feature>
<organism evidence="2 3">
    <name type="scientific">Stentor coeruleus</name>
    <dbReference type="NCBI Taxonomy" id="5963"/>
    <lineage>
        <taxon>Eukaryota</taxon>
        <taxon>Sar</taxon>
        <taxon>Alveolata</taxon>
        <taxon>Ciliophora</taxon>
        <taxon>Postciliodesmatophora</taxon>
        <taxon>Heterotrichea</taxon>
        <taxon>Heterotrichida</taxon>
        <taxon>Stentoridae</taxon>
        <taxon>Stentor</taxon>
    </lineage>
</organism>
<keyword evidence="1" id="KW-0472">Membrane</keyword>
<dbReference type="PANTHER" id="PTHR46967:SF2">
    <property type="entry name" value="SUSHI, VON WILLEBRAND FACTOR TYPE A, EGF AND PENTRAXIN DOMAIN-CONTAINING PROTEIN 1-LIKE"/>
    <property type="match status" value="1"/>
</dbReference>
<proteinExistence type="predicted"/>
<keyword evidence="3" id="KW-1185">Reference proteome</keyword>
<dbReference type="InterPro" id="IPR009030">
    <property type="entry name" value="Growth_fac_rcpt_cys_sf"/>
</dbReference>
<dbReference type="CDD" id="cd00185">
    <property type="entry name" value="TNFRSF"/>
    <property type="match status" value="1"/>
</dbReference>
<protein>
    <recommendedName>
        <fullName evidence="4">Tyrosine-protein kinase ephrin type A/B receptor-like domain-containing protein</fullName>
    </recommendedName>
</protein>
<evidence type="ECO:0008006" key="4">
    <source>
        <dbReference type="Google" id="ProtNLM"/>
    </source>
</evidence>
<keyword evidence="1" id="KW-0812">Transmembrane</keyword>
<evidence type="ECO:0000313" key="3">
    <source>
        <dbReference type="Proteomes" id="UP000187209"/>
    </source>
</evidence>
<dbReference type="EMBL" id="MPUH01000739">
    <property type="protein sequence ID" value="OMJ74619.1"/>
    <property type="molecule type" value="Genomic_DNA"/>
</dbReference>
<dbReference type="SMART" id="SM01411">
    <property type="entry name" value="Ephrin_rec_like"/>
    <property type="match status" value="1"/>
</dbReference>
<dbReference type="OrthoDB" id="439917at2759"/>
<dbReference type="PANTHER" id="PTHR46967">
    <property type="entry name" value="INSULIN-LIKE GROWTH FACTOR BINDING PROTEIN,N-TERMINAL"/>
    <property type="match status" value="1"/>
</dbReference>
<accession>A0A1R2BCY3</accession>
<feature type="transmembrane region" description="Helical" evidence="1">
    <location>
        <begin position="558"/>
        <end position="587"/>
    </location>
</feature>
<feature type="transmembrane region" description="Helical" evidence="1">
    <location>
        <begin position="314"/>
        <end position="336"/>
    </location>
</feature>
<evidence type="ECO:0000313" key="2">
    <source>
        <dbReference type="EMBL" id="OMJ74619.1"/>
    </source>
</evidence>
<evidence type="ECO:0000256" key="1">
    <source>
        <dbReference type="SAM" id="Phobius"/>
    </source>
</evidence>
<reference evidence="2 3" key="1">
    <citation type="submission" date="2016-11" db="EMBL/GenBank/DDBJ databases">
        <title>The macronuclear genome of Stentor coeruleus: a giant cell with tiny introns.</title>
        <authorList>
            <person name="Slabodnick M."/>
            <person name="Ruby J.G."/>
            <person name="Reiff S.B."/>
            <person name="Swart E.C."/>
            <person name="Gosai S."/>
            <person name="Prabakaran S."/>
            <person name="Witkowska E."/>
            <person name="Larue G.E."/>
            <person name="Fisher S."/>
            <person name="Freeman R.M."/>
            <person name="Gunawardena J."/>
            <person name="Chu W."/>
            <person name="Stover N.A."/>
            <person name="Gregory B.D."/>
            <person name="Nowacki M."/>
            <person name="Derisi J."/>
            <person name="Roy S.W."/>
            <person name="Marshall W.F."/>
            <person name="Sood P."/>
        </authorList>
    </citation>
    <scope>NUCLEOTIDE SEQUENCE [LARGE SCALE GENOMIC DNA]</scope>
    <source>
        <strain evidence="2">WM001</strain>
    </source>
</reference>
<comment type="caution">
    <text evidence="2">The sequence shown here is derived from an EMBL/GenBank/DDBJ whole genome shotgun (WGS) entry which is preliminary data.</text>
</comment>
<dbReference type="AlphaFoldDB" id="A0A1R2BCY3"/>
<dbReference type="Proteomes" id="UP000187209">
    <property type="component" value="Unassembled WGS sequence"/>
</dbReference>
<dbReference type="SUPFAM" id="SSF57184">
    <property type="entry name" value="Growth factor receptor domain"/>
    <property type="match status" value="1"/>
</dbReference>
<gene>
    <name evidence="2" type="ORF">SteCoe_26399</name>
</gene>
<keyword evidence="1" id="KW-1133">Transmembrane helix</keyword>
<sequence length="646" mass="72647">MRHKCWMTSDSDFMKIHIVGGATFEFYPNPILFIVQLYSDSYIQSSIDFLSENLVMSENDIFISNNRMFMVFGSGWNKIAISNITVMDLVTHQINTHRIDLQSCEIYGHSVSHYGDAFYMFGGGNAVKSAIIPNSINNILYKITIKESSFEIPCSEGTIKPDCTPCTEGTYFLIDHCQPCPKGTYSSYISATNVDQCYPCPAGKYSPDEGLSYCIECPIGTECPVGTFNPIYILDVISSSSIQPLAYSGQSTYITENVIKMWYSVVAFCFLMLFLAVIFNKVWMILSKVDVFANQHSQDLNVPIIYKKTNIGGLFSLLFILVAFVSIAGSIMNYTLNNITEIKALVPVMTIEDDILAKSFAIVTTFYTYGGKCISSENVDTILLPSSMICLKDISYTIEGLSYSSVTNTCEMIDSNCIVRLEFSNLELIQSIASVYIELKESRSFANNIGVNITSSSSIPNEVSNIFVIIEPPSKNYLFRGTVPTTIYFKLTPSVFTSESTEWPSFETGFHISTSENPDIGSIATQKTIYSQAYLRTLINIEKSETGMKTQRKLNNTLFVFIGGLLGSVFGLMGIFTTAMVFTEGLVGYAKKKEDRKIYLNDLYKNMEKLNYEFNRYKMKSPDRKIRPTRYQITTHYSHERVHGLN</sequence>
<dbReference type="Gene3D" id="2.10.50.10">
    <property type="entry name" value="Tumor Necrosis Factor Receptor, subunit A, domain 2"/>
    <property type="match status" value="1"/>
</dbReference>